<dbReference type="EMBL" id="SPHZ02000010">
    <property type="protein sequence ID" value="KAF0894810.1"/>
    <property type="molecule type" value="Genomic_DNA"/>
</dbReference>
<dbReference type="Proteomes" id="UP000479710">
    <property type="component" value="Unassembled WGS sequence"/>
</dbReference>
<gene>
    <name evidence="1" type="ORF">E2562_003694</name>
</gene>
<dbReference type="AlphaFoldDB" id="A0A6G1C3P6"/>
<sequence length="96" mass="10317">MEVVAGAMSPLLSKLGELLKDEYNLEKKGPNPDACTNLKNIVSKLLKKTTVLFRNGKDLHQIAGAIKEAQELAKQLARGTSLSCMAATLVLPLTLV</sequence>
<organism evidence="1 2">
    <name type="scientific">Oryza meyeriana var. granulata</name>
    <dbReference type="NCBI Taxonomy" id="110450"/>
    <lineage>
        <taxon>Eukaryota</taxon>
        <taxon>Viridiplantae</taxon>
        <taxon>Streptophyta</taxon>
        <taxon>Embryophyta</taxon>
        <taxon>Tracheophyta</taxon>
        <taxon>Spermatophyta</taxon>
        <taxon>Magnoliopsida</taxon>
        <taxon>Liliopsida</taxon>
        <taxon>Poales</taxon>
        <taxon>Poaceae</taxon>
        <taxon>BOP clade</taxon>
        <taxon>Oryzoideae</taxon>
        <taxon>Oryzeae</taxon>
        <taxon>Oryzinae</taxon>
        <taxon>Oryza</taxon>
        <taxon>Oryza meyeriana</taxon>
    </lineage>
</organism>
<accession>A0A6G1C3P6</accession>
<comment type="caution">
    <text evidence="1">The sequence shown here is derived from an EMBL/GenBank/DDBJ whole genome shotgun (WGS) entry which is preliminary data.</text>
</comment>
<proteinExistence type="predicted"/>
<reference evidence="1 2" key="1">
    <citation type="submission" date="2019-11" db="EMBL/GenBank/DDBJ databases">
        <title>Whole genome sequence of Oryza granulata.</title>
        <authorList>
            <person name="Li W."/>
        </authorList>
    </citation>
    <scope>NUCLEOTIDE SEQUENCE [LARGE SCALE GENOMIC DNA]</scope>
    <source>
        <strain evidence="2">cv. Menghai</strain>
        <tissue evidence="1">Leaf</tissue>
    </source>
</reference>
<evidence type="ECO:0000313" key="2">
    <source>
        <dbReference type="Proteomes" id="UP000479710"/>
    </source>
</evidence>
<evidence type="ECO:0000313" key="1">
    <source>
        <dbReference type="EMBL" id="KAF0894810.1"/>
    </source>
</evidence>
<keyword evidence="2" id="KW-1185">Reference proteome</keyword>
<protein>
    <submittedName>
        <fullName evidence="1">Uncharacterized protein</fullName>
    </submittedName>
</protein>
<name>A0A6G1C3P6_9ORYZ</name>